<proteinExistence type="predicted"/>
<keyword evidence="1" id="KW-0732">Signal</keyword>
<protein>
    <submittedName>
        <fullName evidence="2">Uncharacterized protein</fullName>
    </submittedName>
</protein>
<feature type="signal peptide" evidence="1">
    <location>
        <begin position="1"/>
        <end position="18"/>
    </location>
</feature>
<evidence type="ECO:0000313" key="2">
    <source>
        <dbReference type="EMBL" id="KAF2845814.1"/>
    </source>
</evidence>
<dbReference type="Proteomes" id="UP000799423">
    <property type="component" value="Unassembled WGS sequence"/>
</dbReference>
<feature type="chain" id="PRO_5025357771" evidence="1">
    <location>
        <begin position="19"/>
        <end position="89"/>
    </location>
</feature>
<evidence type="ECO:0000256" key="1">
    <source>
        <dbReference type="SAM" id="SignalP"/>
    </source>
</evidence>
<dbReference type="EMBL" id="MU006342">
    <property type="protein sequence ID" value="KAF2845814.1"/>
    <property type="molecule type" value="Genomic_DNA"/>
</dbReference>
<organism evidence="2 3">
    <name type="scientific">Plenodomus tracheiphilus IPT5</name>
    <dbReference type="NCBI Taxonomy" id="1408161"/>
    <lineage>
        <taxon>Eukaryota</taxon>
        <taxon>Fungi</taxon>
        <taxon>Dikarya</taxon>
        <taxon>Ascomycota</taxon>
        <taxon>Pezizomycotina</taxon>
        <taxon>Dothideomycetes</taxon>
        <taxon>Pleosporomycetidae</taxon>
        <taxon>Pleosporales</taxon>
        <taxon>Pleosporineae</taxon>
        <taxon>Leptosphaeriaceae</taxon>
        <taxon>Plenodomus</taxon>
    </lineage>
</organism>
<reference evidence="2" key="1">
    <citation type="submission" date="2020-01" db="EMBL/GenBank/DDBJ databases">
        <authorList>
            <consortium name="DOE Joint Genome Institute"/>
            <person name="Haridas S."/>
            <person name="Albert R."/>
            <person name="Binder M."/>
            <person name="Bloem J."/>
            <person name="Labutti K."/>
            <person name="Salamov A."/>
            <person name="Andreopoulos B."/>
            <person name="Baker S.E."/>
            <person name="Barry K."/>
            <person name="Bills G."/>
            <person name="Bluhm B.H."/>
            <person name="Cannon C."/>
            <person name="Castanera R."/>
            <person name="Culley D.E."/>
            <person name="Daum C."/>
            <person name="Ezra D."/>
            <person name="Gonzalez J.B."/>
            <person name="Henrissat B."/>
            <person name="Kuo A."/>
            <person name="Liang C."/>
            <person name="Lipzen A."/>
            <person name="Lutzoni F."/>
            <person name="Magnuson J."/>
            <person name="Mondo S."/>
            <person name="Nolan M."/>
            <person name="Ohm R."/>
            <person name="Pangilinan J."/>
            <person name="Park H.-J."/>
            <person name="Ramirez L."/>
            <person name="Alfaro M."/>
            <person name="Sun H."/>
            <person name="Tritt A."/>
            <person name="Yoshinaga Y."/>
            <person name="Zwiers L.-H."/>
            <person name="Turgeon B.G."/>
            <person name="Goodwin S.B."/>
            <person name="Spatafora J.W."/>
            <person name="Crous P.W."/>
            <person name="Grigoriev I.V."/>
        </authorList>
    </citation>
    <scope>NUCLEOTIDE SEQUENCE</scope>
    <source>
        <strain evidence="2">IPT5</strain>
    </source>
</reference>
<accession>A0A6A7AST8</accession>
<dbReference type="AlphaFoldDB" id="A0A6A7AST8"/>
<evidence type="ECO:0000313" key="3">
    <source>
        <dbReference type="Proteomes" id="UP000799423"/>
    </source>
</evidence>
<sequence>MRLALHIAFLNLLATSFCAPVPMSHDASRSVTVSSIGDEDAKVIYPDYRRSVTVTSEDQDAKIIYPDYRRSVTISSSGDEDAKVIYPDY</sequence>
<keyword evidence="3" id="KW-1185">Reference proteome</keyword>
<dbReference type="OrthoDB" id="3733522at2759"/>
<gene>
    <name evidence="2" type="ORF">T440DRAFT_472437</name>
</gene>
<name>A0A6A7AST8_9PLEO</name>